<keyword evidence="4" id="KW-0597">Phosphoprotein</keyword>
<dbReference type="AlphaFoldDB" id="A0A2T0SZJ7"/>
<dbReference type="GO" id="GO:0000155">
    <property type="term" value="F:phosphorelay sensor kinase activity"/>
    <property type="evidence" value="ECO:0007669"/>
    <property type="project" value="InterPro"/>
</dbReference>
<dbReference type="SMART" id="SM00388">
    <property type="entry name" value="HisKA"/>
    <property type="match status" value="1"/>
</dbReference>
<dbReference type="GO" id="GO:0005524">
    <property type="term" value="F:ATP binding"/>
    <property type="evidence" value="ECO:0007669"/>
    <property type="project" value="UniProtKB-KW"/>
</dbReference>
<keyword evidence="9" id="KW-0902">Two-component regulatory system</keyword>
<dbReference type="Pfam" id="PF02518">
    <property type="entry name" value="HATPase_c"/>
    <property type="match status" value="1"/>
</dbReference>
<dbReference type="Gene3D" id="1.10.287.130">
    <property type="match status" value="1"/>
</dbReference>
<keyword evidence="11" id="KW-0812">Transmembrane</keyword>
<keyword evidence="14" id="KW-1185">Reference proteome</keyword>
<dbReference type="Pfam" id="PF00512">
    <property type="entry name" value="HisKA"/>
    <property type="match status" value="1"/>
</dbReference>
<dbReference type="InterPro" id="IPR050351">
    <property type="entry name" value="BphY/WalK/GraS-like"/>
</dbReference>
<evidence type="ECO:0000313" key="14">
    <source>
        <dbReference type="Proteomes" id="UP000239494"/>
    </source>
</evidence>
<dbReference type="Proteomes" id="UP000239494">
    <property type="component" value="Unassembled WGS sequence"/>
</dbReference>
<evidence type="ECO:0000256" key="5">
    <source>
        <dbReference type="ARBA" id="ARBA00022679"/>
    </source>
</evidence>
<dbReference type="PANTHER" id="PTHR42878">
    <property type="entry name" value="TWO-COMPONENT HISTIDINE KINASE"/>
    <property type="match status" value="1"/>
</dbReference>
<proteinExistence type="predicted"/>
<keyword evidence="5" id="KW-0808">Transferase</keyword>
<dbReference type="InterPro" id="IPR004358">
    <property type="entry name" value="Sig_transdc_His_kin-like_C"/>
</dbReference>
<name>A0A2T0SZJ7_9PSEU</name>
<dbReference type="PANTHER" id="PTHR42878:SF7">
    <property type="entry name" value="SENSOR HISTIDINE KINASE GLRK"/>
    <property type="match status" value="1"/>
</dbReference>
<evidence type="ECO:0000256" key="7">
    <source>
        <dbReference type="ARBA" id="ARBA00022777"/>
    </source>
</evidence>
<dbReference type="GO" id="GO:0000156">
    <property type="term" value="F:phosphorelay response regulator activity"/>
    <property type="evidence" value="ECO:0007669"/>
    <property type="project" value="TreeGrafter"/>
</dbReference>
<dbReference type="SUPFAM" id="SSF55874">
    <property type="entry name" value="ATPase domain of HSP90 chaperone/DNA topoisomerase II/histidine kinase"/>
    <property type="match status" value="1"/>
</dbReference>
<keyword evidence="7 13" id="KW-0418">Kinase</keyword>
<dbReference type="Gene3D" id="3.30.565.10">
    <property type="entry name" value="Histidine kinase-like ATPase, C-terminal domain"/>
    <property type="match status" value="1"/>
</dbReference>
<evidence type="ECO:0000256" key="1">
    <source>
        <dbReference type="ARBA" id="ARBA00000085"/>
    </source>
</evidence>
<keyword evidence="8" id="KW-0067">ATP-binding</keyword>
<dbReference type="InterPro" id="IPR036890">
    <property type="entry name" value="HATPase_C_sf"/>
</dbReference>
<dbReference type="GO" id="GO:0007234">
    <property type="term" value="P:osmosensory signaling via phosphorelay pathway"/>
    <property type="evidence" value="ECO:0007669"/>
    <property type="project" value="TreeGrafter"/>
</dbReference>
<evidence type="ECO:0000256" key="2">
    <source>
        <dbReference type="ARBA" id="ARBA00004236"/>
    </source>
</evidence>
<dbReference type="CDD" id="cd00082">
    <property type="entry name" value="HisKA"/>
    <property type="match status" value="1"/>
</dbReference>
<evidence type="ECO:0000256" key="10">
    <source>
        <dbReference type="ARBA" id="ARBA00039401"/>
    </source>
</evidence>
<dbReference type="InterPro" id="IPR005467">
    <property type="entry name" value="His_kinase_dom"/>
</dbReference>
<dbReference type="OrthoDB" id="9786919at2"/>
<evidence type="ECO:0000256" key="8">
    <source>
        <dbReference type="ARBA" id="ARBA00022840"/>
    </source>
</evidence>
<dbReference type="EMBL" id="PVTF01000008">
    <property type="protein sequence ID" value="PRY38841.1"/>
    <property type="molecule type" value="Genomic_DNA"/>
</dbReference>
<organism evidence="13 14">
    <name type="scientific">Umezawaea tangerina</name>
    <dbReference type="NCBI Taxonomy" id="84725"/>
    <lineage>
        <taxon>Bacteria</taxon>
        <taxon>Bacillati</taxon>
        <taxon>Actinomycetota</taxon>
        <taxon>Actinomycetes</taxon>
        <taxon>Pseudonocardiales</taxon>
        <taxon>Pseudonocardiaceae</taxon>
        <taxon>Umezawaea</taxon>
    </lineage>
</organism>
<comment type="caution">
    <text evidence="13">The sequence shown here is derived from an EMBL/GenBank/DDBJ whole genome shotgun (WGS) entry which is preliminary data.</text>
</comment>
<comment type="subcellular location">
    <subcellularLocation>
        <location evidence="2">Cell membrane</location>
    </subcellularLocation>
</comment>
<evidence type="ECO:0000256" key="11">
    <source>
        <dbReference type="SAM" id="Phobius"/>
    </source>
</evidence>
<feature type="transmembrane region" description="Helical" evidence="11">
    <location>
        <begin position="31"/>
        <end position="50"/>
    </location>
</feature>
<keyword evidence="6" id="KW-0547">Nucleotide-binding</keyword>
<dbReference type="SUPFAM" id="SSF47384">
    <property type="entry name" value="Homodimeric domain of signal transducing histidine kinase"/>
    <property type="match status" value="1"/>
</dbReference>
<keyword evidence="11" id="KW-0472">Membrane</keyword>
<evidence type="ECO:0000256" key="9">
    <source>
        <dbReference type="ARBA" id="ARBA00023012"/>
    </source>
</evidence>
<evidence type="ECO:0000259" key="12">
    <source>
        <dbReference type="PROSITE" id="PS50109"/>
    </source>
</evidence>
<reference evidence="13 14" key="1">
    <citation type="submission" date="2018-03" db="EMBL/GenBank/DDBJ databases">
        <title>Genomic Encyclopedia of Archaeal and Bacterial Type Strains, Phase II (KMG-II): from individual species to whole genera.</title>
        <authorList>
            <person name="Goeker M."/>
        </authorList>
    </citation>
    <scope>NUCLEOTIDE SEQUENCE [LARGE SCALE GENOMIC DNA]</scope>
    <source>
        <strain evidence="13 14">DSM 44720</strain>
    </source>
</reference>
<dbReference type="GO" id="GO:0005886">
    <property type="term" value="C:plasma membrane"/>
    <property type="evidence" value="ECO:0007669"/>
    <property type="project" value="UniProtKB-SubCell"/>
</dbReference>
<comment type="catalytic activity">
    <reaction evidence="1">
        <text>ATP + protein L-histidine = ADP + protein N-phospho-L-histidine.</text>
        <dbReference type="EC" id="2.7.13.3"/>
    </reaction>
</comment>
<dbReference type="EC" id="2.7.13.3" evidence="3"/>
<gene>
    <name evidence="13" type="ORF">CLV43_108241</name>
</gene>
<feature type="transmembrane region" description="Helical" evidence="11">
    <location>
        <begin position="153"/>
        <end position="172"/>
    </location>
</feature>
<feature type="domain" description="Histidine kinase" evidence="12">
    <location>
        <begin position="200"/>
        <end position="420"/>
    </location>
</feature>
<dbReference type="RefSeq" id="WP_106190175.1">
    <property type="nucleotide sequence ID" value="NZ_PVTF01000008.1"/>
</dbReference>
<dbReference type="SMART" id="SM00387">
    <property type="entry name" value="HATPase_c"/>
    <property type="match status" value="1"/>
</dbReference>
<dbReference type="InterPro" id="IPR003661">
    <property type="entry name" value="HisK_dim/P_dom"/>
</dbReference>
<dbReference type="GO" id="GO:0030295">
    <property type="term" value="F:protein kinase activator activity"/>
    <property type="evidence" value="ECO:0007669"/>
    <property type="project" value="TreeGrafter"/>
</dbReference>
<evidence type="ECO:0000313" key="13">
    <source>
        <dbReference type="EMBL" id="PRY38841.1"/>
    </source>
</evidence>
<evidence type="ECO:0000256" key="4">
    <source>
        <dbReference type="ARBA" id="ARBA00022553"/>
    </source>
</evidence>
<evidence type="ECO:0000256" key="3">
    <source>
        <dbReference type="ARBA" id="ARBA00012438"/>
    </source>
</evidence>
<accession>A0A2T0SZJ7</accession>
<keyword evidence="11" id="KW-1133">Transmembrane helix</keyword>
<dbReference type="InterPro" id="IPR003594">
    <property type="entry name" value="HATPase_dom"/>
</dbReference>
<protein>
    <recommendedName>
        <fullName evidence="10">Sensor-like histidine kinase SenX3</fullName>
        <ecNumber evidence="3">2.7.13.3</ecNumber>
    </recommendedName>
</protein>
<sequence length="448" mass="48210">MALLVRPAPTRTPRREHADLRRARWSMTTRMTVLTTVVVLLVECLVYFLTADMRADDARRDMGWAVEHSSLSSPPACTWLVVDRGGIAEGTAGLPAEFPLTASLDSVRRGGPELFQDVGFGDRDYSVLTRRRGDEVVQVVFDQRFSLLEQRNLLVAFGVAMLLTALVVAAVVSSATRFLCDRATAPLTDALTRQRRFVSDASHELRAPLTQLHTRAQMLARKAESLDCPQTLASEMRKLVTGTRQLGDVVDDILRSTLVGGPGERPPDPLDEVDLAAVADEVVAAEDVRAAEIGLVLRVRREPGGYLVNGAESALRRVVTALVDNAIGHTPSGGRVVVTLDNPAPDTVRLSVRDSGVGFDQAEGPALFDRFTRGHDGRGQRFGIGLALVREVVESHHGRLSAQGSPGVGAVFTVELPSVATPIPSPRAATNPVAACKAKVQRGHPARG</sequence>
<dbReference type="PROSITE" id="PS50109">
    <property type="entry name" value="HIS_KIN"/>
    <property type="match status" value="1"/>
</dbReference>
<dbReference type="InterPro" id="IPR036097">
    <property type="entry name" value="HisK_dim/P_sf"/>
</dbReference>
<dbReference type="PRINTS" id="PR00344">
    <property type="entry name" value="BCTRLSENSOR"/>
</dbReference>
<evidence type="ECO:0000256" key="6">
    <source>
        <dbReference type="ARBA" id="ARBA00022741"/>
    </source>
</evidence>